<keyword evidence="2 9" id="KW-0418">Kinase</keyword>
<organism evidence="9 10">
    <name type="scientific">Granulicella sibirica</name>
    <dbReference type="NCBI Taxonomy" id="2479048"/>
    <lineage>
        <taxon>Bacteria</taxon>
        <taxon>Pseudomonadati</taxon>
        <taxon>Acidobacteriota</taxon>
        <taxon>Terriglobia</taxon>
        <taxon>Terriglobales</taxon>
        <taxon>Acidobacteriaceae</taxon>
        <taxon>Granulicella</taxon>
    </lineage>
</organism>
<dbReference type="InterPro" id="IPR015943">
    <property type="entry name" value="WD40/YVTN_repeat-like_dom_sf"/>
</dbReference>
<evidence type="ECO:0000313" key="10">
    <source>
        <dbReference type="Proteomes" id="UP000289437"/>
    </source>
</evidence>
<protein>
    <submittedName>
        <fullName evidence="9">Putative two-component system sensor kinase</fullName>
    </submittedName>
</protein>
<evidence type="ECO:0000256" key="4">
    <source>
        <dbReference type="SAM" id="Coils"/>
    </source>
</evidence>
<dbReference type="InterPro" id="IPR036116">
    <property type="entry name" value="FN3_sf"/>
</dbReference>
<dbReference type="Gene3D" id="1.20.5.1930">
    <property type="match status" value="1"/>
</dbReference>
<dbReference type="InterPro" id="IPR050482">
    <property type="entry name" value="Sensor_HK_TwoCompSys"/>
</dbReference>
<gene>
    <name evidence="9" type="ORF">GRAN_3766</name>
</gene>
<dbReference type="AlphaFoldDB" id="A0A4Q0SW62"/>
<evidence type="ECO:0000256" key="5">
    <source>
        <dbReference type="SAM" id="Phobius"/>
    </source>
</evidence>
<dbReference type="PANTHER" id="PTHR24421">
    <property type="entry name" value="NITRATE/NITRITE SENSOR PROTEIN NARX-RELATED"/>
    <property type="match status" value="1"/>
</dbReference>
<dbReference type="Gene3D" id="2.130.10.10">
    <property type="entry name" value="YVTN repeat-like/Quinoprotein amine dehydrogenase"/>
    <property type="match status" value="2"/>
</dbReference>
<dbReference type="GO" id="GO:0046983">
    <property type="term" value="F:protein dimerization activity"/>
    <property type="evidence" value="ECO:0007669"/>
    <property type="project" value="InterPro"/>
</dbReference>
<feature type="domain" description="Signal transduction histidine kinase subgroup 3 dimerisation and phosphoacceptor" evidence="8">
    <location>
        <begin position="793"/>
        <end position="857"/>
    </location>
</feature>
<dbReference type="Gene3D" id="2.60.40.10">
    <property type="entry name" value="Immunoglobulins"/>
    <property type="match status" value="1"/>
</dbReference>
<keyword evidence="5" id="KW-0812">Transmembrane</keyword>
<dbReference type="GO" id="GO:0000155">
    <property type="term" value="F:phosphorelay sensor kinase activity"/>
    <property type="evidence" value="ECO:0007669"/>
    <property type="project" value="InterPro"/>
</dbReference>
<evidence type="ECO:0000256" key="2">
    <source>
        <dbReference type="ARBA" id="ARBA00022777"/>
    </source>
</evidence>
<evidence type="ECO:0000259" key="7">
    <source>
        <dbReference type="Pfam" id="PF07495"/>
    </source>
</evidence>
<dbReference type="CDD" id="cd16917">
    <property type="entry name" value="HATPase_UhpB-NarQ-NarX-like"/>
    <property type="match status" value="1"/>
</dbReference>
<evidence type="ECO:0000259" key="6">
    <source>
        <dbReference type="Pfam" id="PF02518"/>
    </source>
</evidence>
<evidence type="ECO:0000259" key="8">
    <source>
        <dbReference type="Pfam" id="PF07730"/>
    </source>
</evidence>
<dbReference type="Pfam" id="PF07495">
    <property type="entry name" value="Y_Y_Y"/>
    <property type="match status" value="1"/>
</dbReference>
<evidence type="ECO:0000256" key="3">
    <source>
        <dbReference type="ARBA" id="ARBA00023012"/>
    </source>
</evidence>
<dbReference type="SUPFAM" id="SSF55874">
    <property type="entry name" value="ATPase domain of HSP90 chaperone/DNA topoisomerase II/histidine kinase"/>
    <property type="match status" value="1"/>
</dbReference>
<reference evidence="10" key="2">
    <citation type="submission" date="2019-02" db="EMBL/GenBank/DDBJ databases">
        <title>Granulicella sibirica sp. nov., a psychrotolerant acidobacterium isolated from an organic soil layer in forested tundra, West Siberia.</title>
        <authorList>
            <person name="Oshkin I.Y."/>
            <person name="Kulichevskaya I.S."/>
            <person name="Rijpstra W.I.C."/>
            <person name="Sinninghe Damste J.S."/>
            <person name="Rakitin A.L."/>
            <person name="Ravin N.V."/>
            <person name="Dedysh S.N."/>
        </authorList>
    </citation>
    <scope>NUCLEOTIDE SEQUENCE [LARGE SCALE GENOMIC DNA]</scope>
    <source>
        <strain evidence="10">AF10</strain>
    </source>
</reference>
<comment type="caution">
    <text evidence="9">The sequence shown here is derived from an EMBL/GenBank/DDBJ whole genome shotgun (WGS) entry which is preliminary data.</text>
</comment>
<reference evidence="9 10" key="1">
    <citation type="submission" date="2018-11" db="EMBL/GenBank/DDBJ databases">
        <authorList>
            <person name="Mardanov A.V."/>
            <person name="Ravin N.V."/>
            <person name="Dedysh S.N."/>
        </authorList>
    </citation>
    <scope>NUCLEOTIDE SEQUENCE [LARGE SCALE GENOMIC DNA]</scope>
    <source>
        <strain evidence="9 10">AF10</strain>
    </source>
</reference>
<keyword evidence="5" id="KW-0472">Membrane</keyword>
<keyword evidence="1" id="KW-0808">Transferase</keyword>
<dbReference type="SUPFAM" id="SSF49265">
    <property type="entry name" value="Fibronectin type III"/>
    <property type="match status" value="1"/>
</dbReference>
<evidence type="ECO:0000313" key="9">
    <source>
        <dbReference type="EMBL" id="RXH54662.1"/>
    </source>
</evidence>
<dbReference type="CDD" id="cd00146">
    <property type="entry name" value="PKD"/>
    <property type="match status" value="1"/>
</dbReference>
<dbReference type="InterPro" id="IPR011712">
    <property type="entry name" value="Sig_transdc_His_kin_sub3_dim/P"/>
</dbReference>
<dbReference type="InterPro" id="IPR036890">
    <property type="entry name" value="HATPase_C_sf"/>
</dbReference>
<dbReference type="PANTHER" id="PTHR24421:SF62">
    <property type="entry name" value="SENSORY TRANSDUCTION HISTIDINE KINASE"/>
    <property type="match status" value="1"/>
</dbReference>
<feature type="domain" description="Histidine kinase/HSP90-like ATPase" evidence="6">
    <location>
        <begin position="905"/>
        <end position="991"/>
    </location>
</feature>
<keyword evidence="3" id="KW-0902">Two-component regulatory system</keyword>
<dbReference type="Pfam" id="PF02518">
    <property type="entry name" value="HATPase_c"/>
    <property type="match status" value="1"/>
</dbReference>
<dbReference type="InterPro" id="IPR013783">
    <property type="entry name" value="Ig-like_fold"/>
</dbReference>
<dbReference type="Gene3D" id="3.30.565.10">
    <property type="entry name" value="Histidine kinase-like ATPase, C-terminal domain"/>
    <property type="match status" value="1"/>
</dbReference>
<name>A0A4Q0SW62_9BACT</name>
<proteinExistence type="predicted"/>
<evidence type="ECO:0000256" key="1">
    <source>
        <dbReference type="ARBA" id="ARBA00022679"/>
    </source>
</evidence>
<dbReference type="Pfam" id="PF07730">
    <property type="entry name" value="HisKA_3"/>
    <property type="match status" value="1"/>
</dbReference>
<keyword evidence="5" id="KW-1133">Transmembrane helix</keyword>
<dbReference type="Proteomes" id="UP000289437">
    <property type="component" value="Unassembled WGS sequence"/>
</dbReference>
<sequence length="1010" mass="110867">MVSSVLRVRTRIRELACLLALALGHARADSLPRDLTLKQLDHTAWTARDGAPIGVNGIAADRDGTLWLATRGGLYKFDGLHFSLYLPPASDPTLPSIEMRSVYIDRGGALWVAPWLKDLIRIRDGHPRIFGGQDGLPGVAVVQMLQAPDNSMWVLSHGLLYRQLGDRWVEALPHSEEVGEVSHFFFDRAGTLWIATRSWLWFVPPGSTVPRKTQENVGSLAEIVEMADGSLWADVLAPVASVRRLSVPGHPTSKPLTFPVEASSIALDPTGDLWVASSRNGVQRLSASGLGLQRSGLIQRTSHDVQTFDQQAGLTGIGSFTVFRDASGTIWAGTTRGLDRFRMPTLTRLPDPTIEGDVGVTACPNGEVWMGSGDFLVSVVGDRITHHSLGELWGLYCDRNNTIWYSRVGKVVSLRNGVERSFPAPPVHLFYCVVQMVGDVDNLYATCARSGLWRHSSDAWTKIEVPGFPDETPLAISQDSAGRVWTGYIDNKIGMLDGSAGRTFPVDASPGVGNVQAILAMHKGVVAGGAHGIAVLHGDHFQSLATLDPDAVQGVSGLVEDHRGDLWLNGARGVFRIPSEELAKGITWPSYRMQSEHFSGDGIVGFAYQGYELPTAVIAPNGRIWIATSSTAVYVDPDRVHRDTVPAITSIQAFTDNETPRYEPHPTIEPGKHTLRIRYFGAHLSAPERVSYRYRLDGQDQAWEDVGTRTEAVYTNLKPGSYTFHVAASNGDGIWSEADRPLQFVVLPAFYQRWWFVAFCLLALGLLLRIAFRMRFDYATNQLRRRLEERAQERVRIARDLHDTLLQGVQGLILCFHSDIEEVPDDLPARALLEKTLDRAEAVINEGRERVRTLRSEESTATDLPQALAQVSSLVRARNAAPIEVLVEGEPRPLRTIVHDEVYCVGREAITNALRHAAATRIEVEISYGSTHLRVRCRDNGKGMSRQQLDAGSPAGHWGVTGMKERAARIGAKLDIWSTPGAGTEVEITVSAATAYSVQTAKHALTRTAV</sequence>
<feature type="coiled-coil region" evidence="4">
    <location>
        <begin position="830"/>
        <end position="857"/>
    </location>
</feature>
<feature type="transmembrane region" description="Helical" evidence="5">
    <location>
        <begin position="754"/>
        <end position="772"/>
    </location>
</feature>
<keyword evidence="4" id="KW-0175">Coiled coil</keyword>
<keyword evidence="10" id="KW-1185">Reference proteome</keyword>
<accession>A0A4Q0SW62</accession>
<dbReference type="GO" id="GO:0016020">
    <property type="term" value="C:membrane"/>
    <property type="evidence" value="ECO:0007669"/>
    <property type="project" value="InterPro"/>
</dbReference>
<dbReference type="InterPro" id="IPR011123">
    <property type="entry name" value="Y_Y_Y"/>
</dbReference>
<dbReference type="InterPro" id="IPR003594">
    <property type="entry name" value="HATPase_dom"/>
</dbReference>
<dbReference type="SUPFAM" id="SSF63829">
    <property type="entry name" value="Calcium-dependent phosphotriesterase"/>
    <property type="match status" value="1"/>
</dbReference>
<feature type="domain" description="Two component regulator three Y" evidence="7">
    <location>
        <begin position="685"/>
        <end position="747"/>
    </location>
</feature>
<dbReference type="EMBL" id="RDSM01000003">
    <property type="protein sequence ID" value="RXH54662.1"/>
    <property type="molecule type" value="Genomic_DNA"/>
</dbReference>